<keyword evidence="3" id="KW-1185">Reference proteome</keyword>
<sequence length="171" mass="18641">GFVDPRDDPLYGPWLKAPLPSRNKPQPTAAGPPKLHDIIYAPAPVIEKGPRNLWGLLDTGGWMLWQVYAATRGRGPGGRFRISPQDSGKGKQPVNPAHEEHAERTLEVVDVLPGKEGDCKGVIRDSTISQEEGQAEYGGQNSRFDYTSGAGILYVAEHWSPFRFGLPVVAS</sequence>
<evidence type="ECO:0000313" key="2">
    <source>
        <dbReference type="EMBL" id="KAK4426712.1"/>
    </source>
</evidence>
<organism evidence="2 3">
    <name type="scientific">Sesamum alatum</name>
    <dbReference type="NCBI Taxonomy" id="300844"/>
    <lineage>
        <taxon>Eukaryota</taxon>
        <taxon>Viridiplantae</taxon>
        <taxon>Streptophyta</taxon>
        <taxon>Embryophyta</taxon>
        <taxon>Tracheophyta</taxon>
        <taxon>Spermatophyta</taxon>
        <taxon>Magnoliopsida</taxon>
        <taxon>eudicotyledons</taxon>
        <taxon>Gunneridae</taxon>
        <taxon>Pentapetalae</taxon>
        <taxon>asterids</taxon>
        <taxon>lamiids</taxon>
        <taxon>Lamiales</taxon>
        <taxon>Pedaliaceae</taxon>
        <taxon>Sesamum</taxon>
    </lineage>
</organism>
<dbReference type="Proteomes" id="UP001293254">
    <property type="component" value="Unassembled WGS sequence"/>
</dbReference>
<feature type="non-terminal residue" evidence="2">
    <location>
        <position position="1"/>
    </location>
</feature>
<feature type="region of interest" description="Disordered" evidence="1">
    <location>
        <begin position="76"/>
        <end position="101"/>
    </location>
</feature>
<protein>
    <submittedName>
        <fullName evidence="2">Uncharacterized protein</fullName>
    </submittedName>
</protein>
<gene>
    <name evidence="2" type="ORF">Salat_1439900</name>
</gene>
<dbReference type="AlphaFoldDB" id="A0AAE1YAU7"/>
<comment type="caution">
    <text evidence="2">The sequence shown here is derived from an EMBL/GenBank/DDBJ whole genome shotgun (WGS) entry which is preliminary data.</text>
</comment>
<proteinExistence type="predicted"/>
<reference evidence="2" key="2">
    <citation type="journal article" date="2024" name="Plant">
        <title>Genomic evolution and insights into agronomic trait innovations of Sesamum species.</title>
        <authorList>
            <person name="Miao H."/>
            <person name="Wang L."/>
            <person name="Qu L."/>
            <person name="Liu H."/>
            <person name="Sun Y."/>
            <person name="Le M."/>
            <person name="Wang Q."/>
            <person name="Wei S."/>
            <person name="Zheng Y."/>
            <person name="Lin W."/>
            <person name="Duan Y."/>
            <person name="Cao H."/>
            <person name="Xiong S."/>
            <person name="Wang X."/>
            <person name="Wei L."/>
            <person name="Li C."/>
            <person name="Ma Q."/>
            <person name="Ju M."/>
            <person name="Zhao R."/>
            <person name="Li G."/>
            <person name="Mu C."/>
            <person name="Tian Q."/>
            <person name="Mei H."/>
            <person name="Zhang T."/>
            <person name="Gao T."/>
            <person name="Zhang H."/>
        </authorList>
    </citation>
    <scope>NUCLEOTIDE SEQUENCE</scope>
    <source>
        <strain evidence="2">3651</strain>
    </source>
</reference>
<feature type="region of interest" description="Disordered" evidence="1">
    <location>
        <begin position="1"/>
        <end position="35"/>
    </location>
</feature>
<name>A0AAE1YAU7_9LAMI</name>
<dbReference type="EMBL" id="JACGWO010000005">
    <property type="protein sequence ID" value="KAK4426712.1"/>
    <property type="molecule type" value="Genomic_DNA"/>
</dbReference>
<accession>A0AAE1YAU7</accession>
<evidence type="ECO:0000256" key="1">
    <source>
        <dbReference type="SAM" id="MobiDB-lite"/>
    </source>
</evidence>
<reference evidence="2" key="1">
    <citation type="submission" date="2020-06" db="EMBL/GenBank/DDBJ databases">
        <authorList>
            <person name="Li T."/>
            <person name="Hu X."/>
            <person name="Zhang T."/>
            <person name="Song X."/>
            <person name="Zhang H."/>
            <person name="Dai N."/>
            <person name="Sheng W."/>
            <person name="Hou X."/>
            <person name="Wei L."/>
        </authorList>
    </citation>
    <scope>NUCLEOTIDE SEQUENCE</scope>
    <source>
        <strain evidence="2">3651</strain>
        <tissue evidence="2">Leaf</tissue>
    </source>
</reference>
<evidence type="ECO:0000313" key="3">
    <source>
        <dbReference type="Proteomes" id="UP001293254"/>
    </source>
</evidence>